<dbReference type="InterPro" id="IPR014710">
    <property type="entry name" value="RmlC-like_jellyroll"/>
</dbReference>
<keyword evidence="2 3" id="KW-0862">Zinc</keyword>
<dbReference type="GO" id="GO:0008270">
    <property type="term" value="F:zinc ion binding"/>
    <property type="evidence" value="ECO:0007669"/>
    <property type="project" value="InterPro"/>
</dbReference>
<evidence type="ECO:0000313" key="6">
    <source>
        <dbReference type="EMBL" id="RFU14848.1"/>
    </source>
</evidence>
<comment type="cofactor">
    <cofactor evidence="3">
        <name>Zn(2+)</name>
        <dbReference type="ChEBI" id="CHEBI:29105"/>
    </cofactor>
    <text evidence="3">Binds 1 zinc ion per subunit.</text>
</comment>
<dbReference type="GO" id="GO:0005975">
    <property type="term" value="P:carbohydrate metabolic process"/>
    <property type="evidence" value="ECO:0007669"/>
    <property type="project" value="InterPro"/>
</dbReference>
<dbReference type="Pfam" id="PF20511">
    <property type="entry name" value="PMI_typeI_cat"/>
    <property type="match status" value="1"/>
</dbReference>
<keyword evidence="6" id="KW-0413">Isomerase</keyword>
<comment type="caution">
    <text evidence="6">The sequence shown here is derived from an EMBL/GenBank/DDBJ whole genome shotgun (WGS) entry which is preliminary data.</text>
</comment>
<dbReference type="InterPro" id="IPR046457">
    <property type="entry name" value="PMI_typeI_cat"/>
</dbReference>
<feature type="binding site" evidence="3">
    <location>
        <position position="172"/>
    </location>
    <ligand>
        <name>Zn(2+)</name>
        <dbReference type="ChEBI" id="CHEBI:29105"/>
    </ligand>
</feature>
<keyword evidence="1 3" id="KW-0479">Metal-binding</keyword>
<evidence type="ECO:0000259" key="5">
    <source>
        <dbReference type="Pfam" id="PF20511"/>
    </source>
</evidence>
<organism evidence="6 7">
    <name type="scientific">Paracidobacterium acidisoli</name>
    <dbReference type="NCBI Taxonomy" id="2303751"/>
    <lineage>
        <taxon>Bacteria</taxon>
        <taxon>Pseudomonadati</taxon>
        <taxon>Acidobacteriota</taxon>
        <taxon>Terriglobia</taxon>
        <taxon>Terriglobales</taxon>
        <taxon>Acidobacteriaceae</taxon>
        <taxon>Paracidobacterium</taxon>
    </lineage>
</organism>
<feature type="binding site" evidence="3">
    <location>
        <position position="97"/>
    </location>
    <ligand>
        <name>Zn(2+)</name>
        <dbReference type="ChEBI" id="CHEBI:29105"/>
    </ligand>
</feature>
<reference evidence="6 7" key="1">
    <citation type="submission" date="2018-08" db="EMBL/GenBank/DDBJ databases">
        <title>Acidipila sp. 4G-K13, an acidobacterium isolated from forest soil.</title>
        <authorList>
            <person name="Gao Z.-H."/>
            <person name="Qiu L.-H."/>
        </authorList>
    </citation>
    <scope>NUCLEOTIDE SEQUENCE [LARGE SCALE GENOMIC DNA]</scope>
    <source>
        <strain evidence="6 7">4G-K13</strain>
    </source>
</reference>
<dbReference type="Gene3D" id="2.60.120.10">
    <property type="entry name" value="Jelly Rolls"/>
    <property type="match status" value="1"/>
</dbReference>
<dbReference type="OrthoDB" id="9808275at2"/>
<dbReference type="SUPFAM" id="SSF51182">
    <property type="entry name" value="RmlC-like cupins"/>
    <property type="match status" value="1"/>
</dbReference>
<dbReference type="AlphaFoldDB" id="A0A372IIY7"/>
<dbReference type="InterPro" id="IPR014628">
    <property type="entry name" value="Man6P_isomerase_Firm_short"/>
</dbReference>
<dbReference type="CDD" id="cd07010">
    <property type="entry name" value="cupin_PMI_type_I_N_bac"/>
    <property type="match status" value="1"/>
</dbReference>
<evidence type="ECO:0000256" key="2">
    <source>
        <dbReference type="ARBA" id="ARBA00022833"/>
    </source>
</evidence>
<proteinExistence type="predicted"/>
<evidence type="ECO:0000256" key="3">
    <source>
        <dbReference type="PIRSR" id="PIRSR036894-1"/>
    </source>
</evidence>
<gene>
    <name evidence="6" type="ORF">D0Y96_19810</name>
</gene>
<dbReference type="PANTHER" id="PTHR42742">
    <property type="entry name" value="TRANSCRIPTIONAL REPRESSOR MPRA"/>
    <property type="match status" value="1"/>
</dbReference>
<feature type="active site" evidence="4">
    <location>
        <position position="192"/>
    </location>
</feature>
<evidence type="ECO:0000256" key="4">
    <source>
        <dbReference type="PIRSR" id="PIRSR036894-2"/>
    </source>
</evidence>
<dbReference type="PIRSF" id="PIRSF036894">
    <property type="entry name" value="PMI_Firm_short"/>
    <property type="match status" value="1"/>
</dbReference>
<dbReference type="InterPro" id="IPR011051">
    <property type="entry name" value="RmlC_Cupin_sf"/>
</dbReference>
<protein>
    <submittedName>
        <fullName evidence="6">Mannose-6-phosphate isomerase</fullName>
    </submittedName>
</protein>
<sequence length="315" mass="35186">MPICPPFRLAPYFRTRVWGFHDLSPWYQYKTDGEPIGEVWLTGEMCNVSTGPLAGLSLTDATRQHSADILGSALAGQEFPLLIKILFPKEKLSVQVHPDDVLAQKYGEPRGKTECWYALDAQPGAEVALGIRSGVTPEQVRRSIYDATLENMLEMMPVHKGDMLFVDAGTVHAMGPGVVILETQQTSDLTYRMYDYGRPRELHLEKSFEAMQFSTRAGKIASQIASDHSVLIDQHYFHIEKWKITTGKIPSALTAPFDHVQILFISEGDVVISGDSFESFSVARLQVVVVPVHSPYWNMETNGPAEIIRIWPPAV</sequence>
<evidence type="ECO:0000313" key="7">
    <source>
        <dbReference type="Proteomes" id="UP000264702"/>
    </source>
</evidence>
<dbReference type="Proteomes" id="UP000264702">
    <property type="component" value="Unassembled WGS sequence"/>
</dbReference>
<dbReference type="InterPro" id="IPR051804">
    <property type="entry name" value="Carb_Metab_Reg_Kinase/Isom"/>
</dbReference>
<accession>A0A372IIY7</accession>
<feature type="domain" description="Phosphomannose isomerase type I catalytic" evidence="5">
    <location>
        <begin position="9"/>
        <end position="118"/>
    </location>
</feature>
<dbReference type="PANTHER" id="PTHR42742:SF3">
    <property type="entry name" value="FRUCTOKINASE"/>
    <property type="match status" value="1"/>
</dbReference>
<keyword evidence="7" id="KW-1185">Reference proteome</keyword>
<evidence type="ECO:0000256" key="1">
    <source>
        <dbReference type="ARBA" id="ARBA00022723"/>
    </source>
</evidence>
<name>A0A372IIY7_9BACT</name>
<dbReference type="GO" id="GO:0004476">
    <property type="term" value="F:mannose-6-phosphate isomerase activity"/>
    <property type="evidence" value="ECO:0007669"/>
    <property type="project" value="InterPro"/>
</dbReference>
<dbReference type="EMBL" id="QVQT01000009">
    <property type="protein sequence ID" value="RFU14848.1"/>
    <property type="molecule type" value="Genomic_DNA"/>
</dbReference>
<feature type="binding site" evidence="3">
    <location>
        <position position="114"/>
    </location>
    <ligand>
        <name>Zn(2+)</name>
        <dbReference type="ChEBI" id="CHEBI:29105"/>
    </ligand>
</feature>